<sequence>MTSSLPFQLIRKQFLSTSDIKTIDWTDVLNQVENNHDPCKEQDHLLKLTVLHSALQKYPIKLSYVQFFLKSLIQQLEDRGVEVSAKVYTTYCGLLEYSNKEVEEFHYRHFMIDEYIVTIKESSKIISHGTTGLCCWQGAIALAEWCLLNKDLVKGKHILELGAGVGLTGIAVTKSCIPASYTFSDYHTAVLQVLEENVEINSGSKKEGGYFIGNTPIEVIKLNWEEIGETYTNFLHQPNLILAADVIYDDTLFLPLILTLKYFLLSACEVQAVIACTVRDPNTIQRFINQLDENGFSFSEFPVLKPKVFVYSTNTPIKIFIIKQKK</sequence>
<dbReference type="Gene3D" id="3.40.50.150">
    <property type="entry name" value="Vaccinia Virus protein VP39"/>
    <property type="match status" value="1"/>
</dbReference>
<evidence type="ECO:0000259" key="3">
    <source>
        <dbReference type="Pfam" id="PF14904"/>
    </source>
</evidence>
<evidence type="ECO:0000256" key="1">
    <source>
        <dbReference type="ARBA" id="ARBA00005511"/>
    </source>
</evidence>
<dbReference type="EMBL" id="GEDC01012463">
    <property type="protein sequence ID" value="JAS24835.1"/>
    <property type="molecule type" value="Transcribed_RNA"/>
</dbReference>
<evidence type="ECO:0000313" key="4">
    <source>
        <dbReference type="EMBL" id="JAS24835.1"/>
    </source>
</evidence>
<dbReference type="GO" id="GO:0016740">
    <property type="term" value="F:transferase activity"/>
    <property type="evidence" value="ECO:0007669"/>
    <property type="project" value="UniProtKB-KW"/>
</dbReference>
<feature type="domain" description="FAM86 N-terminal" evidence="3">
    <location>
        <begin position="10"/>
        <end position="92"/>
    </location>
</feature>
<dbReference type="PANTHER" id="PTHR14614">
    <property type="entry name" value="HEPATOCELLULAR CARCINOMA-ASSOCIATED ANTIGEN"/>
    <property type="match status" value="1"/>
</dbReference>
<reference evidence="4" key="1">
    <citation type="submission" date="2015-12" db="EMBL/GenBank/DDBJ databases">
        <title>De novo transcriptome assembly of four potential Pierce s Disease insect vectors from Arizona vineyards.</title>
        <authorList>
            <person name="Tassone E.E."/>
        </authorList>
    </citation>
    <scope>NUCLEOTIDE SEQUENCE</scope>
</reference>
<organism evidence="4">
    <name type="scientific">Clastoptera arizonana</name>
    <name type="common">Arizona spittle bug</name>
    <dbReference type="NCBI Taxonomy" id="38151"/>
    <lineage>
        <taxon>Eukaryota</taxon>
        <taxon>Metazoa</taxon>
        <taxon>Ecdysozoa</taxon>
        <taxon>Arthropoda</taxon>
        <taxon>Hexapoda</taxon>
        <taxon>Insecta</taxon>
        <taxon>Pterygota</taxon>
        <taxon>Neoptera</taxon>
        <taxon>Paraneoptera</taxon>
        <taxon>Hemiptera</taxon>
        <taxon>Auchenorrhyncha</taxon>
        <taxon>Cercopoidea</taxon>
        <taxon>Clastopteridae</taxon>
        <taxon>Clastoptera</taxon>
    </lineage>
</organism>
<accession>A0A1B6DGU6</accession>
<dbReference type="GO" id="GO:0032991">
    <property type="term" value="C:protein-containing complex"/>
    <property type="evidence" value="ECO:0007669"/>
    <property type="project" value="TreeGrafter"/>
</dbReference>
<gene>
    <name evidence="4" type="ORF">g.24007</name>
</gene>
<dbReference type="Pfam" id="PF10294">
    <property type="entry name" value="Methyltransf_16"/>
    <property type="match status" value="1"/>
</dbReference>
<dbReference type="InterPro" id="IPR029426">
    <property type="entry name" value="FAM86_N"/>
</dbReference>
<proteinExistence type="inferred from homology"/>
<dbReference type="InterPro" id="IPR019410">
    <property type="entry name" value="Methyltransf_16"/>
</dbReference>
<dbReference type="AlphaFoldDB" id="A0A1B6DGU6"/>
<protein>
    <recommendedName>
        <fullName evidence="3">FAM86 N-terminal domain-containing protein</fullName>
    </recommendedName>
</protein>
<keyword evidence="2" id="KW-0808">Transferase</keyword>
<dbReference type="PANTHER" id="PTHR14614:SF130">
    <property type="entry name" value="PROTEIN-LYSINE N-METHYLTRANSFERASE EEF2KMT"/>
    <property type="match status" value="1"/>
</dbReference>
<evidence type="ECO:0000256" key="2">
    <source>
        <dbReference type="ARBA" id="ARBA00022679"/>
    </source>
</evidence>
<name>A0A1B6DGU6_9HEMI</name>
<comment type="similarity">
    <text evidence="1">Belongs to the class I-like SAM-binding methyltransferase superfamily. EEF2KMT family.</text>
</comment>
<dbReference type="InterPro" id="IPR029063">
    <property type="entry name" value="SAM-dependent_MTases_sf"/>
</dbReference>
<dbReference type="Pfam" id="PF14904">
    <property type="entry name" value="FAM86"/>
    <property type="match status" value="1"/>
</dbReference>
<dbReference type="SUPFAM" id="SSF53335">
    <property type="entry name" value="S-adenosyl-L-methionine-dependent methyltransferases"/>
    <property type="match status" value="1"/>
</dbReference>